<feature type="binding site" evidence="4">
    <location>
        <begin position="102"/>
        <end position="103"/>
    </location>
    <ligand>
        <name>S-adenosyl-L-methionine</name>
        <dbReference type="ChEBI" id="CHEBI:59789"/>
    </ligand>
</feature>
<dbReference type="InterPro" id="IPR029063">
    <property type="entry name" value="SAM-dependent_MTases_sf"/>
</dbReference>
<comment type="catalytic activity">
    <reaction evidence="4">
        <text>a 2-demethylmenaquinol + S-adenosyl-L-methionine = a menaquinol + S-adenosyl-L-homocysteine + H(+)</text>
        <dbReference type="Rhea" id="RHEA:42640"/>
        <dbReference type="Rhea" id="RHEA-COMP:9539"/>
        <dbReference type="Rhea" id="RHEA-COMP:9563"/>
        <dbReference type="ChEBI" id="CHEBI:15378"/>
        <dbReference type="ChEBI" id="CHEBI:18151"/>
        <dbReference type="ChEBI" id="CHEBI:55437"/>
        <dbReference type="ChEBI" id="CHEBI:57856"/>
        <dbReference type="ChEBI" id="CHEBI:59789"/>
        <dbReference type="EC" id="2.1.1.163"/>
    </reaction>
</comment>
<evidence type="ECO:0000256" key="1">
    <source>
        <dbReference type="ARBA" id="ARBA00022603"/>
    </source>
</evidence>
<comment type="function">
    <text evidence="4">Methyltransferase required for the conversion of demethylmenaquinol (DMKH2) to menaquinol (MKH2).</text>
</comment>
<dbReference type="GO" id="GO:0043770">
    <property type="term" value="F:demethylmenaquinone methyltransferase activity"/>
    <property type="evidence" value="ECO:0007669"/>
    <property type="project" value="UniProtKB-UniRule"/>
</dbReference>
<comment type="caution">
    <text evidence="5">The sequence shown here is derived from an EMBL/GenBank/DDBJ whole genome shotgun (WGS) entry which is preliminary data.</text>
</comment>
<dbReference type="InterPro" id="IPR004033">
    <property type="entry name" value="UbiE/COQ5_MeTrFase"/>
</dbReference>
<dbReference type="PANTHER" id="PTHR43591:SF24">
    <property type="entry name" value="2-METHOXY-6-POLYPRENYL-1,4-BENZOQUINOL METHYLASE, MITOCHONDRIAL"/>
    <property type="match status" value="1"/>
</dbReference>
<dbReference type="PROSITE" id="PS01184">
    <property type="entry name" value="UBIE_2"/>
    <property type="match status" value="1"/>
</dbReference>
<dbReference type="Gene3D" id="3.40.50.150">
    <property type="entry name" value="Vaccinia Virus protein VP39"/>
    <property type="match status" value="1"/>
</dbReference>
<keyword evidence="3 4" id="KW-0949">S-adenosyl-L-methionine</keyword>
<dbReference type="PANTHER" id="PTHR43591">
    <property type="entry name" value="METHYLTRANSFERASE"/>
    <property type="match status" value="1"/>
</dbReference>
<sequence length="234" mass="25376">MNRAQLDKQPDDVASMFDDVASRYDLTNDVLTFGLARTWRRTVAYSVAAGPGERVLDLAAGTGTSSMTFTHHGAEVVAGDISQGMLAEGRRRHPGIDFIYADAMDLPFSDAGFDVVTVSFGIRNVNDVDVALAEMLRVLKPGGRLIICEFSTPTFAPFSLAYKEYLMRALPAVATAVSSNPDAYVYLAESIRAWPDQDEFAHQILDAGFDQVKHRNLTGGIVAVHHALKPGAGR</sequence>
<dbReference type="EMBL" id="JAATJN010000001">
    <property type="protein sequence ID" value="NJC58297.1"/>
    <property type="molecule type" value="Genomic_DNA"/>
</dbReference>
<dbReference type="NCBIfam" id="NF001241">
    <property type="entry name" value="PRK00216.1-2"/>
    <property type="match status" value="1"/>
</dbReference>
<evidence type="ECO:0000313" key="5">
    <source>
        <dbReference type="EMBL" id="NJC58297.1"/>
    </source>
</evidence>
<dbReference type="Pfam" id="PF01209">
    <property type="entry name" value="Ubie_methyltran"/>
    <property type="match status" value="1"/>
</dbReference>
<keyword evidence="6" id="KW-1185">Reference proteome</keyword>
<protein>
    <recommendedName>
        <fullName evidence="4">Demethylmenaquinone methyltransferase</fullName>
        <ecNumber evidence="4">2.1.1.163</ecNumber>
    </recommendedName>
</protein>
<dbReference type="NCBIfam" id="TIGR01934">
    <property type="entry name" value="MenG_MenH_UbiE"/>
    <property type="match status" value="1"/>
</dbReference>
<keyword evidence="1 4" id="KW-0489">Methyltransferase</keyword>
<evidence type="ECO:0000313" key="6">
    <source>
        <dbReference type="Proteomes" id="UP000576792"/>
    </source>
</evidence>
<evidence type="ECO:0000256" key="3">
    <source>
        <dbReference type="ARBA" id="ARBA00022691"/>
    </source>
</evidence>
<proteinExistence type="inferred from homology"/>
<dbReference type="UniPathway" id="UPA00079">
    <property type="reaction ID" value="UER00169"/>
</dbReference>
<accession>A0A846SC21</accession>
<dbReference type="CDD" id="cd02440">
    <property type="entry name" value="AdoMet_MTases"/>
    <property type="match status" value="1"/>
</dbReference>
<comment type="pathway">
    <text evidence="4">Quinol/quinone metabolism; menaquinone biosynthesis; menaquinol from 1,4-dihydroxy-2-naphthoate: step 2/2.</text>
</comment>
<feature type="binding site" evidence="4">
    <location>
        <position position="119"/>
    </location>
    <ligand>
        <name>S-adenosyl-L-methionine</name>
        <dbReference type="ChEBI" id="CHEBI:59789"/>
    </ligand>
</feature>
<dbReference type="GO" id="GO:0032259">
    <property type="term" value="P:methylation"/>
    <property type="evidence" value="ECO:0007669"/>
    <property type="project" value="UniProtKB-KW"/>
</dbReference>
<dbReference type="GO" id="GO:0009234">
    <property type="term" value="P:menaquinone biosynthetic process"/>
    <property type="evidence" value="ECO:0007669"/>
    <property type="project" value="UniProtKB-UniRule"/>
</dbReference>
<feature type="binding site" evidence="4">
    <location>
        <position position="80"/>
    </location>
    <ligand>
        <name>S-adenosyl-L-methionine</name>
        <dbReference type="ChEBI" id="CHEBI:59789"/>
    </ligand>
</feature>
<organism evidence="5 6">
    <name type="scientific">Brevibacterium marinum</name>
    <dbReference type="NCBI Taxonomy" id="418643"/>
    <lineage>
        <taxon>Bacteria</taxon>
        <taxon>Bacillati</taxon>
        <taxon>Actinomycetota</taxon>
        <taxon>Actinomycetes</taxon>
        <taxon>Micrococcales</taxon>
        <taxon>Brevibacteriaceae</taxon>
        <taxon>Brevibacterium</taxon>
    </lineage>
</organism>
<keyword evidence="2 4" id="KW-0808">Transferase</keyword>
<dbReference type="AlphaFoldDB" id="A0A846SC21"/>
<name>A0A846SC21_9MICO</name>
<keyword evidence="4" id="KW-0474">Menaquinone biosynthesis</keyword>
<dbReference type="HAMAP" id="MF_01813">
    <property type="entry name" value="MenG_UbiE_methyltr"/>
    <property type="match status" value="1"/>
</dbReference>
<comment type="similarity">
    <text evidence="4">Belongs to the class I-like SAM-binding methyltransferase superfamily. MenG/UbiE family.</text>
</comment>
<dbReference type="SUPFAM" id="SSF53335">
    <property type="entry name" value="S-adenosyl-L-methionine-dependent methyltransferases"/>
    <property type="match status" value="1"/>
</dbReference>
<dbReference type="RefSeq" id="WP_167951972.1">
    <property type="nucleotide sequence ID" value="NZ_BAAAPQ010000008.1"/>
</dbReference>
<dbReference type="EC" id="2.1.1.163" evidence="4"/>
<dbReference type="Proteomes" id="UP000576792">
    <property type="component" value="Unassembled WGS sequence"/>
</dbReference>
<evidence type="ECO:0000256" key="4">
    <source>
        <dbReference type="HAMAP-Rule" id="MF_01813"/>
    </source>
</evidence>
<gene>
    <name evidence="4" type="primary">menG</name>
    <name evidence="5" type="ORF">BKA07_003332</name>
</gene>
<reference evidence="5 6" key="1">
    <citation type="submission" date="2020-03" db="EMBL/GenBank/DDBJ databases">
        <title>Sequencing the genomes of 1000 actinobacteria strains.</title>
        <authorList>
            <person name="Klenk H.-P."/>
        </authorList>
    </citation>
    <scope>NUCLEOTIDE SEQUENCE [LARGE SCALE GENOMIC DNA]</scope>
    <source>
        <strain evidence="5 6">DSM 18964</strain>
    </source>
</reference>
<feature type="binding site" evidence="4">
    <location>
        <position position="62"/>
    </location>
    <ligand>
        <name>S-adenosyl-L-methionine</name>
        <dbReference type="ChEBI" id="CHEBI:59789"/>
    </ligand>
</feature>
<dbReference type="PROSITE" id="PS51608">
    <property type="entry name" value="SAM_MT_UBIE"/>
    <property type="match status" value="1"/>
</dbReference>
<dbReference type="InterPro" id="IPR023576">
    <property type="entry name" value="UbiE/COQ5_MeTrFase_CS"/>
</dbReference>
<evidence type="ECO:0000256" key="2">
    <source>
        <dbReference type="ARBA" id="ARBA00022679"/>
    </source>
</evidence>